<dbReference type="Pfam" id="PF05368">
    <property type="entry name" value="NmrA"/>
    <property type="match status" value="1"/>
</dbReference>
<dbReference type="InterPro" id="IPR008030">
    <property type="entry name" value="NmrA-like"/>
</dbReference>
<gene>
    <name evidence="4" type="ORF">Aory04_000321400</name>
</gene>
<feature type="domain" description="NmrA-like" evidence="3">
    <location>
        <begin position="60"/>
        <end position="254"/>
    </location>
</feature>
<reference evidence="4" key="1">
    <citation type="submission" date="2023-04" db="EMBL/GenBank/DDBJ databases">
        <title>Aspergillus oryzae NBRC 4228.</title>
        <authorList>
            <person name="Ichikawa N."/>
            <person name="Sato H."/>
            <person name="Tonouchi N."/>
        </authorList>
    </citation>
    <scope>NUCLEOTIDE SEQUENCE</scope>
    <source>
        <strain evidence="4">NBRC 4228</strain>
    </source>
</reference>
<dbReference type="PANTHER" id="PTHR47706">
    <property type="entry name" value="NMRA-LIKE FAMILY PROTEIN"/>
    <property type="match status" value="1"/>
</dbReference>
<name>A0AAN5BUV5_ASPOZ</name>
<dbReference type="Proteomes" id="UP001165205">
    <property type="component" value="Unassembled WGS sequence"/>
</dbReference>
<evidence type="ECO:0000256" key="2">
    <source>
        <dbReference type="ARBA" id="ARBA00023002"/>
    </source>
</evidence>
<dbReference type="InterPro" id="IPR051609">
    <property type="entry name" value="NmrA/Isoflavone_reductase-like"/>
</dbReference>
<evidence type="ECO:0000313" key="4">
    <source>
        <dbReference type="EMBL" id="GMG26382.1"/>
    </source>
</evidence>
<comment type="caution">
    <text evidence="4">The sequence shown here is derived from an EMBL/GenBank/DDBJ whole genome shotgun (WGS) entry which is preliminary data.</text>
</comment>
<organism evidence="4 5">
    <name type="scientific">Aspergillus oryzae</name>
    <name type="common">Yellow koji mold</name>
    <dbReference type="NCBI Taxonomy" id="5062"/>
    <lineage>
        <taxon>Eukaryota</taxon>
        <taxon>Fungi</taxon>
        <taxon>Dikarya</taxon>
        <taxon>Ascomycota</taxon>
        <taxon>Pezizomycotina</taxon>
        <taxon>Eurotiomycetes</taxon>
        <taxon>Eurotiomycetidae</taxon>
        <taxon>Eurotiales</taxon>
        <taxon>Aspergillaceae</taxon>
        <taxon>Aspergillus</taxon>
        <taxon>Aspergillus subgen. Circumdati</taxon>
    </lineage>
</organism>
<keyword evidence="2" id="KW-0560">Oxidoreductase</keyword>
<evidence type="ECO:0000313" key="5">
    <source>
        <dbReference type="Proteomes" id="UP001165205"/>
    </source>
</evidence>
<dbReference type="SUPFAM" id="SSF51735">
    <property type="entry name" value="NAD(P)-binding Rossmann-fold domains"/>
    <property type="match status" value="1"/>
</dbReference>
<sequence>MDHQWLWVSGTTSDWPPKQLYFLDGLRTLSYKLNRAGMSASQRGDMSQLLITKVLEIINGVETRVVNYDSIDSLSEAVKGQDAVIDCTVSIDGDSHIHLMDAAAATGVYRFIPSEFSFDPTNKNRCSIPVFTGKCRAFEHIRQLAERGKITYTTISNGAFLDWNLKTGFMNIDLNKRTIALLNDGEVVIAWTTLDSVGKATAAALLNPRETENKALYIYSIQKSQREVADIAQEALGKDGWKITSVDMEKVFAKALDDFRTGHVSFQVIGDLIRYGNSRPDYGFPWRKDDNELLGVKALDDEEVKQLIQDIASQAV</sequence>
<dbReference type="AlphaFoldDB" id="A0AAN5BUV5"/>
<dbReference type="EMBL" id="BSYA01000026">
    <property type="protein sequence ID" value="GMG26382.1"/>
    <property type="molecule type" value="Genomic_DNA"/>
</dbReference>
<accession>A0AAN5BUV5</accession>
<proteinExistence type="predicted"/>
<evidence type="ECO:0000259" key="3">
    <source>
        <dbReference type="Pfam" id="PF05368"/>
    </source>
</evidence>
<dbReference type="PANTHER" id="PTHR47706:SF1">
    <property type="entry name" value="CIPA-LIKE, PUTATIVE (AFU_ORTHOLOGUE AFUA_1G12460)-RELATED"/>
    <property type="match status" value="1"/>
</dbReference>
<dbReference type="InterPro" id="IPR036291">
    <property type="entry name" value="NAD(P)-bd_dom_sf"/>
</dbReference>
<keyword evidence="1" id="KW-0521">NADP</keyword>
<dbReference type="GO" id="GO:0016491">
    <property type="term" value="F:oxidoreductase activity"/>
    <property type="evidence" value="ECO:0007669"/>
    <property type="project" value="UniProtKB-KW"/>
</dbReference>
<evidence type="ECO:0000256" key="1">
    <source>
        <dbReference type="ARBA" id="ARBA00022857"/>
    </source>
</evidence>
<protein>
    <submittedName>
        <fullName evidence="4">Unnamed protein product</fullName>
    </submittedName>
</protein>
<dbReference type="Gene3D" id="3.40.50.720">
    <property type="entry name" value="NAD(P)-binding Rossmann-like Domain"/>
    <property type="match status" value="1"/>
</dbReference>